<dbReference type="NCBIfam" id="TIGR02291">
    <property type="entry name" value="rimK_rel_E_lig"/>
    <property type="match status" value="1"/>
</dbReference>
<dbReference type="InterPro" id="IPR011758">
    <property type="entry name" value="RimK-rel_E_lig"/>
</dbReference>
<reference evidence="4" key="1">
    <citation type="submission" date="2022-10" db="EMBL/GenBank/DDBJ databases">
        <title>Catenovulum adriacola sp. nov. isolated in the Harbour of Susak.</title>
        <authorList>
            <person name="Schoch T."/>
            <person name="Reich S.J."/>
            <person name="Stoeferle S."/>
            <person name="Flaiz M."/>
            <person name="Kazda M."/>
            <person name="Riedel C.U."/>
            <person name="Duerre P."/>
        </authorList>
    </citation>
    <scope>NUCLEOTIDE SEQUENCE</scope>
    <source>
        <strain evidence="4">TS8</strain>
    </source>
</reference>
<dbReference type="SUPFAM" id="SSF56059">
    <property type="entry name" value="Glutathione synthetase ATP-binding domain-like"/>
    <property type="match status" value="1"/>
</dbReference>
<evidence type="ECO:0000259" key="3">
    <source>
        <dbReference type="PROSITE" id="PS50975"/>
    </source>
</evidence>
<keyword evidence="2" id="KW-0547">Nucleotide-binding</keyword>
<dbReference type="InterPro" id="IPR011761">
    <property type="entry name" value="ATP-grasp"/>
</dbReference>
<dbReference type="RefSeq" id="WP_268073853.1">
    <property type="nucleotide sequence ID" value="NZ_CP109965.1"/>
</dbReference>
<keyword evidence="2" id="KW-0067">ATP-binding</keyword>
<dbReference type="InterPro" id="IPR039523">
    <property type="entry name" value="RimK-rel_E_lig_ATP-grasp"/>
</dbReference>
<dbReference type="PANTHER" id="PTHR21621:SF0">
    <property type="entry name" value="BETA-CITRYLGLUTAMATE SYNTHASE B-RELATED"/>
    <property type="match status" value="1"/>
</dbReference>
<accession>A0ABY7AM94</accession>
<dbReference type="PANTHER" id="PTHR21621">
    <property type="entry name" value="RIBOSOMAL PROTEIN S6 MODIFICATION PROTEIN"/>
    <property type="match status" value="1"/>
</dbReference>
<evidence type="ECO:0000256" key="2">
    <source>
        <dbReference type="PROSITE-ProRule" id="PRU00409"/>
    </source>
</evidence>
<gene>
    <name evidence="4" type="ORF">OLW01_10455</name>
</gene>
<feature type="domain" description="ATP-grasp" evidence="3">
    <location>
        <begin position="48"/>
        <end position="299"/>
    </location>
</feature>
<evidence type="ECO:0000313" key="4">
    <source>
        <dbReference type="EMBL" id="WAJ69580.1"/>
    </source>
</evidence>
<dbReference type="PROSITE" id="PS50975">
    <property type="entry name" value="ATP_GRASP"/>
    <property type="match status" value="1"/>
</dbReference>
<dbReference type="Gene3D" id="3.30.470.20">
    <property type="entry name" value="ATP-grasp fold, B domain"/>
    <property type="match status" value="1"/>
</dbReference>
<keyword evidence="1" id="KW-0464">Manganese</keyword>
<dbReference type="Pfam" id="PF14397">
    <property type="entry name" value="ATPgrasp_ST"/>
    <property type="match status" value="1"/>
</dbReference>
<dbReference type="Proteomes" id="UP001163726">
    <property type="component" value="Chromosome"/>
</dbReference>
<dbReference type="EMBL" id="CP109965">
    <property type="protein sequence ID" value="WAJ69580.1"/>
    <property type="molecule type" value="Genomic_DNA"/>
</dbReference>
<sequence length="329" mass="36611">MIFPAWLANPFKLSALGILGMNERNSRYISQYNDRHLYPLVDDKLKTKKLMLHAEIKVPGLIATINHQSQVKQLLHHLPKNRGFAIKPAKGSGGKGILVIINQDNDLYVKPNQKMLNMEQLQHHCSNILAGLYSLGGNPDVAIIEELIEFDPMFDGFSHEGVPDIRVIIFQGYPVMAMMRLSTKDSDGKANLHQGAVGVGLDLGTGKALHAVQFGQPISHHPDTQKALSELCVPDWHELLLLASRCYEETNLGYLGADIVIDKQIGPLVLELNARPGLSIQVANGSGLKPRLQQIAKIQHKRDAKHRVEYAQKHFASKPDFDEIEQDPN</sequence>
<evidence type="ECO:0000256" key="1">
    <source>
        <dbReference type="ARBA" id="ARBA00023211"/>
    </source>
</evidence>
<organism evidence="4 5">
    <name type="scientific">Catenovulum adriaticum</name>
    <dbReference type="NCBI Taxonomy" id="2984846"/>
    <lineage>
        <taxon>Bacteria</taxon>
        <taxon>Pseudomonadati</taxon>
        <taxon>Pseudomonadota</taxon>
        <taxon>Gammaproteobacteria</taxon>
        <taxon>Alteromonadales</taxon>
        <taxon>Alteromonadaceae</taxon>
        <taxon>Catenovulum</taxon>
    </lineage>
</organism>
<evidence type="ECO:0000313" key="5">
    <source>
        <dbReference type="Proteomes" id="UP001163726"/>
    </source>
</evidence>
<keyword evidence="5" id="KW-1185">Reference proteome</keyword>
<protein>
    <submittedName>
        <fullName evidence="4">Alpha-L-glutamate ligase-like protein</fullName>
    </submittedName>
</protein>
<proteinExistence type="predicted"/>
<name>A0ABY7AM94_9ALTE</name>